<sequence length="173" mass="19936">MFIQSELIDLRLTTGQDLDFVLAAEQDENNRRYIGQWARDKHAAAITDEDMLHLILQEKSGQPAGYVIITGLQDPNLTVCLMRIVVHIQGRGYGKKLLALLTEWIFTHTETHRLWLDVNELNSRARHVYEGAGFKVDGALRESVKRGDIFETLLIMSVLRQEYMECRQQLPEL</sequence>
<gene>
    <name evidence="2" type="ORF">JRJ22_27595</name>
</gene>
<protein>
    <submittedName>
        <fullName evidence="2">GNAT family N-acetyltransferase</fullName>
    </submittedName>
</protein>
<organism evidence="2 3">
    <name type="scientific">Paenibacillus tianjinensis</name>
    <dbReference type="NCBI Taxonomy" id="2810347"/>
    <lineage>
        <taxon>Bacteria</taxon>
        <taxon>Bacillati</taxon>
        <taxon>Bacillota</taxon>
        <taxon>Bacilli</taxon>
        <taxon>Bacillales</taxon>
        <taxon>Paenibacillaceae</taxon>
        <taxon>Paenibacillus</taxon>
    </lineage>
</organism>
<dbReference type="InterPro" id="IPR000182">
    <property type="entry name" value="GNAT_dom"/>
</dbReference>
<accession>A0ABX7L9L0</accession>
<feature type="domain" description="N-acetyltransferase" evidence="1">
    <location>
        <begin position="8"/>
        <end position="161"/>
    </location>
</feature>
<dbReference type="Pfam" id="PF00583">
    <property type="entry name" value="Acetyltransf_1"/>
    <property type="match status" value="1"/>
</dbReference>
<dbReference type="PANTHER" id="PTHR43415">
    <property type="entry name" value="SPERMIDINE N(1)-ACETYLTRANSFERASE"/>
    <property type="match status" value="1"/>
</dbReference>
<dbReference type="Gene3D" id="3.40.630.30">
    <property type="match status" value="1"/>
</dbReference>
<proteinExistence type="predicted"/>
<evidence type="ECO:0000259" key="1">
    <source>
        <dbReference type="PROSITE" id="PS51186"/>
    </source>
</evidence>
<dbReference type="CDD" id="cd04301">
    <property type="entry name" value="NAT_SF"/>
    <property type="match status" value="1"/>
</dbReference>
<evidence type="ECO:0000313" key="2">
    <source>
        <dbReference type="EMBL" id="QSF44862.1"/>
    </source>
</evidence>
<dbReference type="Proteomes" id="UP000663452">
    <property type="component" value="Chromosome"/>
</dbReference>
<dbReference type="PROSITE" id="PS51186">
    <property type="entry name" value="GNAT"/>
    <property type="match status" value="1"/>
</dbReference>
<keyword evidence="3" id="KW-1185">Reference proteome</keyword>
<dbReference type="RefSeq" id="WP_206102376.1">
    <property type="nucleotide sequence ID" value="NZ_CP070969.1"/>
</dbReference>
<dbReference type="SUPFAM" id="SSF55729">
    <property type="entry name" value="Acyl-CoA N-acyltransferases (Nat)"/>
    <property type="match status" value="1"/>
</dbReference>
<dbReference type="InterPro" id="IPR016181">
    <property type="entry name" value="Acyl_CoA_acyltransferase"/>
</dbReference>
<name>A0ABX7L9L0_9BACL</name>
<dbReference type="EMBL" id="CP070969">
    <property type="protein sequence ID" value="QSF44862.1"/>
    <property type="molecule type" value="Genomic_DNA"/>
</dbReference>
<evidence type="ECO:0000313" key="3">
    <source>
        <dbReference type="Proteomes" id="UP000663452"/>
    </source>
</evidence>
<dbReference type="PANTHER" id="PTHR43415:SF3">
    <property type="entry name" value="GNAT-FAMILY ACETYLTRANSFERASE"/>
    <property type="match status" value="1"/>
</dbReference>
<reference evidence="2 3" key="1">
    <citation type="submission" date="2021-02" db="EMBL/GenBank/DDBJ databases">
        <title>Paenibacillus tianjinensis sp. nov.</title>
        <authorList>
            <person name="Liu H."/>
        </authorList>
    </citation>
    <scope>NUCLEOTIDE SEQUENCE [LARGE SCALE GENOMIC DNA]</scope>
    <source>
        <strain evidence="2 3">TB2019</strain>
    </source>
</reference>